<accession>A0A1C7MKW8</accession>
<dbReference type="Proteomes" id="UP000092993">
    <property type="component" value="Unassembled WGS sequence"/>
</dbReference>
<organism evidence="3 4">
    <name type="scientific">Grifola frondosa</name>
    <name type="common">Maitake</name>
    <name type="synonym">Polyporus frondosus</name>
    <dbReference type="NCBI Taxonomy" id="5627"/>
    <lineage>
        <taxon>Eukaryota</taxon>
        <taxon>Fungi</taxon>
        <taxon>Dikarya</taxon>
        <taxon>Basidiomycota</taxon>
        <taxon>Agaricomycotina</taxon>
        <taxon>Agaricomycetes</taxon>
        <taxon>Polyporales</taxon>
        <taxon>Grifolaceae</taxon>
        <taxon>Grifola</taxon>
    </lineage>
</organism>
<keyword evidence="1" id="KW-0175">Coiled coil</keyword>
<dbReference type="AlphaFoldDB" id="A0A1C7MKW8"/>
<feature type="coiled-coil region" evidence="1">
    <location>
        <begin position="33"/>
        <end position="109"/>
    </location>
</feature>
<name>A0A1C7MKW8_GRIFR</name>
<dbReference type="OrthoDB" id="2985494at2759"/>
<reference evidence="3 4" key="1">
    <citation type="submission" date="2016-03" db="EMBL/GenBank/DDBJ databases">
        <title>Whole genome sequencing of Grifola frondosa 9006-11.</title>
        <authorList>
            <person name="Min B."/>
            <person name="Park H."/>
            <person name="Kim J.-G."/>
            <person name="Cho H."/>
            <person name="Oh Y.-L."/>
            <person name="Kong W.-S."/>
            <person name="Choi I.-G."/>
        </authorList>
    </citation>
    <scope>NUCLEOTIDE SEQUENCE [LARGE SCALE GENOMIC DNA]</scope>
    <source>
        <strain evidence="3 4">9006-11</strain>
    </source>
</reference>
<feature type="region of interest" description="Disordered" evidence="2">
    <location>
        <begin position="113"/>
        <end position="159"/>
    </location>
</feature>
<gene>
    <name evidence="3" type="ORF">A0H81_03773</name>
</gene>
<evidence type="ECO:0000313" key="3">
    <source>
        <dbReference type="EMBL" id="OBZ77089.1"/>
    </source>
</evidence>
<feature type="compositionally biased region" description="Acidic residues" evidence="2">
    <location>
        <begin position="118"/>
        <end position="132"/>
    </location>
</feature>
<comment type="caution">
    <text evidence="3">The sequence shown here is derived from an EMBL/GenBank/DDBJ whole genome shotgun (WGS) entry which is preliminary data.</text>
</comment>
<sequence>MAVVDSDFRRMQDELAAMAAVVARIQEQFLQTALQAEDRTRHLQARVDELESEKLAQASEMRSIQARNVELLRIMESKRPELSKVIDARNAALRKLAHARRVIRDLVNEGKMISGSDDGIEDEGSEDSEDGSDLSGEGDSTEERSVWCPSDDEETVRPKGCRKFTFQDHFKSRIRRDPRRLNKGA</sequence>
<keyword evidence="4" id="KW-1185">Reference proteome</keyword>
<evidence type="ECO:0000313" key="4">
    <source>
        <dbReference type="Proteomes" id="UP000092993"/>
    </source>
</evidence>
<dbReference type="EMBL" id="LUGG01000003">
    <property type="protein sequence ID" value="OBZ77089.1"/>
    <property type="molecule type" value="Genomic_DNA"/>
</dbReference>
<evidence type="ECO:0000256" key="1">
    <source>
        <dbReference type="SAM" id="Coils"/>
    </source>
</evidence>
<protein>
    <submittedName>
        <fullName evidence="3">Uncharacterized protein</fullName>
    </submittedName>
</protein>
<proteinExistence type="predicted"/>
<evidence type="ECO:0000256" key="2">
    <source>
        <dbReference type="SAM" id="MobiDB-lite"/>
    </source>
</evidence>